<dbReference type="SUPFAM" id="SSF56112">
    <property type="entry name" value="Protein kinase-like (PK-like)"/>
    <property type="match status" value="1"/>
</dbReference>
<dbReference type="CDD" id="cd05120">
    <property type="entry name" value="APH_ChoK_like"/>
    <property type="match status" value="1"/>
</dbReference>
<dbReference type="InterPro" id="IPR011009">
    <property type="entry name" value="Kinase-like_dom_sf"/>
</dbReference>
<dbReference type="GO" id="GO:0016301">
    <property type="term" value="F:kinase activity"/>
    <property type="evidence" value="ECO:0007669"/>
    <property type="project" value="UniProtKB-KW"/>
</dbReference>
<feature type="domain" description="Aminoglycoside phosphotransferase" evidence="1">
    <location>
        <begin position="190"/>
        <end position="405"/>
    </location>
</feature>
<organism evidence="2 3">
    <name type="scientific">Chaetomidium leptoderma</name>
    <dbReference type="NCBI Taxonomy" id="669021"/>
    <lineage>
        <taxon>Eukaryota</taxon>
        <taxon>Fungi</taxon>
        <taxon>Dikarya</taxon>
        <taxon>Ascomycota</taxon>
        <taxon>Pezizomycotina</taxon>
        <taxon>Sordariomycetes</taxon>
        <taxon>Sordariomycetidae</taxon>
        <taxon>Sordariales</taxon>
        <taxon>Chaetomiaceae</taxon>
        <taxon>Chaetomidium</taxon>
    </lineage>
</organism>
<dbReference type="PANTHER" id="PTHR21310:SF58">
    <property type="entry name" value="AMINOGLYCOSIDE PHOSPHOTRANSFERASE DOMAIN-CONTAINING PROTEIN"/>
    <property type="match status" value="1"/>
</dbReference>
<dbReference type="EMBL" id="MU856881">
    <property type="protein sequence ID" value="KAK4155772.1"/>
    <property type="molecule type" value="Genomic_DNA"/>
</dbReference>
<accession>A0AAN6VR69</accession>
<evidence type="ECO:0000259" key="1">
    <source>
        <dbReference type="Pfam" id="PF01636"/>
    </source>
</evidence>
<comment type="caution">
    <text evidence="2">The sequence shown here is derived from an EMBL/GenBank/DDBJ whole genome shotgun (WGS) entry which is preliminary data.</text>
</comment>
<dbReference type="InterPro" id="IPR002575">
    <property type="entry name" value="Aminoglycoside_PTrfase"/>
</dbReference>
<keyword evidence="2" id="KW-0418">Kinase</keyword>
<dbReference type="Pfam" id="PF01636">
    <property type="entry name" value="APH"/>
    <property type="match status" value="1"/>
</dbReference>
<reference evidence="2" key="1">
    <citation type="journal article" date="2023" name="Mol. Phylogenet. Evol.">
        <title>Genome-scale phylogeny and comparative genomics of the fungal order Sordariales.</title>
        <authorList>
            <person name="Hensen N."/>
            <person name="Bonometti L."/>
            <person name="Westerberg I."/>
            <person name="Brannstrom I.O."/>
            <person name="Guillou S."/>
            <person name="Cros-Aarteil S."/>
            <person name="Calhoun S."/>
            <person name="Haridas S."/>
            <person name="Kuo A."/>
            <person name="Mondo S."/>
            <person name="Pangilinan J."/>
            <person name="Riley R."/>
            <person name="LaButti K."/>
            <person name="Andreopoulos B."/>
            <person name="Lipzen A."/>
            <person name="Chen C."/>
            <person name="Yan M."/>
            <person name="Daum C."/>
            <person name="Ng V."/>
            <person name="Clum A."/>
            <person name="Steindorff A."/>
            <person name="Ohm R.A."/>
            <person name="Martin F."/>
            <person name="Silar P."/>
            <person name="Natvig D.O."/>
            <person name="Lalanne C."/>
            <person name="Gautier V."/>
            <person name="Ament-Velasquez S.L."/>
            <person name="Kruys A."/>
            <person name="Hutchinson M.I."/>
            <person name="Powell A.J."/>
            <person name="Barry K."/>
            <person name="Miller A.N."/>
            <person name="Grigoriev I.V."/>
            <person name="Debuchy R."/>
            <person name="Gladieux P."/>
            <person name="Hiltunen Thoren M."/>
            <person name="Johannesson H."/>
        </authorList>
    </citation>
    <scope>NUCLEOTIDE SEQUENCE</scope>
    <source>
        <strain evidence="2">CBS 538.74</strain>
    </source>
</reference>
<protein>
    <submittedName>
        <fullName evidence="2">Kinase-like domain-containing protein</fullName>
    </submittedName>
</protein>
<dbReference type="Proteomes" id="UP001302745">
    <property type="component" value="Unassembled WGS sequence"/>
</dbReference>
<proteinExistence type="predicted"/>
<dbReference type="Gene3D" id="3.90.1200.10">
    <property type="match status" value="1"/>
</dbReference>
<name>A0AAN6VR69_9PEZI</name>
<gene>
    <name evidence="2" type="ORF">C8A00DRAFT_41696</name>
</gene>
<dbReference type="AlphaFoldDB" id="A0AAN6VR69"/>
<dbReference type="PANTHER" id="PTHR21310">
    <property type="entry name" value="AMINOGLYCOSIDE PHOSPHOTRANSFERASE-RELATED-RELATED"/>
    <property type="match status" value="1"/>
</dbReference>
<keyword evidence="2" id="KW-0808">Transferase</keyword>
<evidence type="ECO:0000313" key="3">
    <source>
        <dbReference type="Proteomes" id="UP001302745"/>
    </source>
</evidence>
<reference evidence="2" key="2">
    <citation type="submission" date="2023-05" db="EMBL/GenBank/DDBJ databases">
        <authorList>
            <consortium name="Lawrence Berkeley National Laboratory"/>
            <person name="Steindorff A."/>
            <person name="Hensen N."/>
            <person name="Bonometti L."/>
            <person name="Westerberg I."/>
            <person name="Brannstrom I.O."/>
            <person name="Guillou S."/>
            <person name="Cros-Aarteil S."/>
            <person name="Calhoun S."/>
            <person name="Haridas S."/>
            <person name="Kuo A."/>
            <person name="Mondo S."/>
            <person name="Pangilinan J."/>
            <person name="Riley R."/>
            <person name="Labutti K."/>
            <person name="Andreopoulos B."/>
            <person name="Lipzen A."/>
            <person name="Chen C."/>
            <person name="Yanf M."/>
            <person name="Daum C."/>
            <person name="Ng V."/>
            <person name="Clum A."/>
            <person name="Ohm R."/>
            <person name="Martin F."/>
            <person name="Silar P."/>
            <person name="Natvig D."/>
            <person name="Lalanne C."/>
            <person name="Gautier V."/>
            <person name="Ament-Velasquez S.L."/>
            <person name="Kruys A."/>
            <person name="Hutchinson M.I."/>
            <person name="Powell A.J."/>
            <person name="Barry K."/>
            <person name="Miller A.N."/>
            <person name="Grigoriev I.V."/>
            <person name="Debuchy R."/>
            <person name="Gladieux P."/>
            <person name="Thoren M.H."/>
            <person name="Johannesson H."/>
        </authorList>
    </citation>
    <scope>NUCLEOTIDE SEQUENCE</scope>
    <source>
        <strain evidence="2">CBS 538.74</strain>
    </source>
</reference>
<evidence type="ECO:0000313" key="2">
    <source>
        <dbReference type="EMBL" id="KAK4155772.1"/>
    </source>
</evidence>
<keyword evidence="3" id="KW-1185">Reference proteome</keyword>
<dbReference type="InterPro" id="IPR051678">
    <property type="entry name" value="AGP_Transferase"/>
</dbReference>
<sequence length="420" mass="47873">MLGAFLTPELRDRLLRVSDDAETESYDRVENHWLLRKSAAAAFTQGYFQLSLYKKSKSGRVDLVFPPIHDKVEEFRRASFVDHSSSNVNIPNRWALEVLSCFATPVRWTYIAQEIASKQRRKQSPAAFPSPFSSASSFLSDACAAIFKKVWLLVPGNIRIRAYCGLVSLGAHMYGFNDSLNVQQLPFGLYLKVVSAARREGLVNEHATLELIRRHTNIPVPRALDLIWDSNDVYLLTARIPGYKLGLCIDGMSDQDTRTLVQDLRRHMIALRAVPRPLGWKHAISNAVDGPCFDYRINMALNYDEDRGEVVGPFLSEHDFNDTLRCGALPGVVHRGGHNMVFTHGDLNLRNVLVDSHGRLAGIVDWENAGWFPEYCNYTKAYFVTKMHWPWLRMVDDVFAQFGDFGHELAVERELWNYCF</sequence>